<organism evidence="2 3">
    <name type="scientific">Catenovulum adriaticum</name>
    <dbReference type="NCBI Taxonomy" id="2984846"/>
    <lineage>
        <taxon>Bacteria</taxon>
        <taxon>Pseudomonadati</taxon>
        <taxon>Pseudomonadota</taxon>
        <taxon>Gammaproteobacteria</taxon>
        <taxon>Alteromonadales</taxon>
        <taxon>Alteromonadaceae</taxon>
        <taxon>Catenovulum</taxon>
    </lineage>
</organism>
<dbReference type="CDD" id="cd19086">
    <property type="entry name" value="AKR_AKR11C1"/>
    <property type="match status" value="1"/>
</dbReference>
<sequence length="326" mass="36206">MKKRVLGHSGYAVSEVGLGCWQLGNDFGAIENKTAEDILDAGMHNGINFLDTADVYGAGLSETRIGNWLKKQTKKPYIASKVGRDAALFPDGYSFEKVKANIEGSLKRLDIDALDLLQLHCIPRDVLFDGEIFNWLQSLQQTGLIRHYGASVEMLDEALFCLEHTKVTSLQIIFNVFRQTATEQIFPLAKQKNVGVIARLPLASGLLSGNMQKDRVFEQGDHRNYNQNGDAFHVGETFNGIQFEKGVELAEQAKQFLPADLSLQQAAMRWILDQDAVTTLIAGCTKVSQVYANAAISNMPSLAPTLDQRLQDYYKNTVRQHIRGGI</sequence>
<dbReference type="SUPFAM" id="SSF51430">
    <property type="entry name" value="NAD(P)-linked oxidoreductase"/>
    <property type="match status" value="1"/>
</dbReference>
<evidence type="ECO:0000313" key="2">
    <source>
        <dbReference type="EMBL" id="WAJ72253.1"/>
    </source>
</evidence>
<gene>
    <name evidence="2" type="ORF">OLW01_16050</name>
</gene>
<dbReference type="Pfam" id="PF00248">
    <property type="entry name" value="Aldo_ket_red"/>
    <property type="match status" value="1"/>
</dbReference>
<accession>A0ABY7ART8</accession>
<protein>
    <submittedName>
        <fullName evidence="2">Aldo/keto reductase</fullName>
    </submittedName>
</protein>
<feature type="domain" description="NADP-dependent oxidoreductase" evidence="1">
    <location>
        <begin position="16"/>
        <end position="299"/>
    </location>
</feature>
<dbReference type="Gene3D" id="3.20.20.100">
    <property type="entry name" value="NADP-dependent oxidoreductase domain"/>
    <property type="match status" value="1"/>
</dbReference>
<dbReference type="EMBL" id="CP109967">
    <property type="protein sequence ID" value="WAJ72253.1"/>
    <property type="molecule type" value="Genomic_DNA"/>
</dbReference>
<name>A0ABY7ART8_9ALTE</name>
<keyword evidence="2" id="KW-0614">Plasmid</keyword>
<evidence type="ECO:0000313" key="3">
    <source>
        <dbReference type="Proteomes" id="UP001163726"/>
    </source>
</evidence>
<dbReference type="InterPro" id="IPR053135">
    <property type="entry name" value="AKR2_Oxidoreductase"/>
</dbReference>
<geneLocation type="plasmid" evidence="2 3">
    <name>pCadTS8_2</name>
</geneLocation>
<dbReference type="RefSeq" id="WP_268076968.1">
    <property type="nucleotide sequence ID" value="NZ_CP109967.1"/>
</dbReference>
<reference evidence="2" key="1">
    <citation type="submission" date="2022-10" db="EMBL/GenBank/DDBJ databases">
        <title>Catenovulum adriacola sp. nov. isolated in the Harbour of Susak.</title>
        <authorList>
            <person name="Schoch T."/>
            <person name="Reich S.J."/>
            <person name="Stoeferle S."/>
            <person name="Flaiz M."/>
            <person name="Kazda M."/>
            <person name="Riedel C.U."/>
            <person name="Duerre P."/>
        </authorList>
    </citation>
    <scope>NUCLEOTIDE SEQUENCE</scope>
    <source>
        <strain evidence="2">TS8</strain>
        <plasmid evidence="2">pCadTS8_2</plasmid>
    </source>
</reference>
<dbReference type="PANTHER" id="PTHR43312:SF1">
    <property type="entry name" value="NADP-DEPENDENT OXIDOREDUCTASE DOMAIN-CONTAINING PROTEIN"/>
    <property type="match status" value="1"/>
</dbReference>
<dbReference type="Proteomes" id="UP001163726">
    <property type="component" value="Plasmid pCadTS8_2"/>
</dbReference>
<dbReference type="InterPro" id="IPR023210">
    <property type="entry name" value="NADP_OxRdtase_dom"/>
</dbReference>
<proteinExistence type="predicted"/>
<keyword evidence="3" id="KW-1185">Reference proteome</keyword>
<evidence type="ECO:0000259" key="1">
    <source>
        <dbReference type="Pfam" id="PF00248"/>
    </source>
</evidence>
<dbReference type="PANTHER" id="PTHR43312">
    <property type="entry name" value="D-THREO-ALDOSE 1-DEHYDROGENASE"/>
    <property type="match status" value="1"/>
</dbReference>
<dbReference type="InterPro" id="IPR036812">
    <property type="entry name" value="NAD(P)_OxRdtase_dom_sf"/>
</dbReference>